<keyword evidence="5 6" id="KW-0472">Membrane</keyword>
<keyword evidence="2" id="KW-1003">Cell membrane</keyword>
<evidence type="ECO:0000313" key="8">
    <source>
        <dbReference type="EMBL" id="SVD05167.1"/>
    </source>
</evidence>
<evidence type="ECO:0000256" key="4">
    <source>
        <dbReference type="ARBA" id="ARBA00022989"/>
    </source>
</evidence>
<organism evidence="8">
    <name type="scientific">marine metagenome</name>
    <dbReference type="NCBI Taxonomy" id="408172"/>
    <lineage>
        <taxon>unclassified sequences</taxon>
        <taxon>metagenomes</taxon>
        <taxon>ecological metagenomes</taxon>
    </lineage>
</organism>
<evidence type="ECO:0000256" key="2">
    <source>
        <dbReference type="ARBA" id="ARBA00022475"/>
    </source>
</evidence>
<name>A0A382S7K0_9ZZZZ</name>
<dbReference type="InterPro" id="IPR051791">
    <property type="entry name" value="Pra-immunoreactive"/>
</dbReference>
<feature type="transmembrane region" description="Helical" evidence="6">
    <location>
        <begin position="76"/>
        <end position="103"/>
    </location>
</feature>
<protein>
    <recommendedName>
        <fullName evidence="7">RDD domain-containing protein</fullName>
    </recommendedName>
</protein>
<dbReference type="PANTHER" id="PTHR36115">
    <property type="entry name" value="PROLINE-RICH ANTIGEN HOMOLOG-RELATED"/>
    <property type="match status" value="1"/>
</dbReference>
<dbReference type="AlphaFoldDB" id="A0A382S7K0"/>
<keyword evidence="4 6" id="KW-1133">Transmembrane helix</keyword>
<accession>A0A382S7K0</accession>
<feature type="domain" description="RDD" evidence="7">
    <location>
        <begin position="22"/>
        <end position="115"/>
    </location>
</feature>
<dbReference type="InterPro" id="IPR010432">
    <property type="entry name" value="RDD"/>
</dbReference>
<sequence length="126" mass="13926">MDDTDVEAETYDFASPWLRFGAYLLEGVLQVVTLGIGWCIWALTTIGEGQTPAKRMLGLTVVDTKSMKPLGAGRMFWMRGVLAIIPASACAISLGILGLWPFWDRHNQNLMDKFSSAYVVRNLSPS</sequence>
<dbReference type="Pfam" id="PF06271">
    <property type="entry name" value="RDD"/>
    <property type="match status" value="1"/>
</dbReference>
<dbReference type="EMBL" id="UINC01126590">
    <property type="protein sequence ID" value="SVD05167.1"/>
    <property type="molecule type" value="Genomic_DNA"/>
</dbReference>
<keyword evidence="3 6" id="KW-0812">Transmembrane</keyword>
<evidence type="ECO:0000256" key="5">
    <source>
        <dbReference type="ARBA" id="ARBA00023136"/>
    </source>
</evidence>
<comment type="subcellular location">
    <subcellularLocation>
        <location evidence="1">Cell membrane</location>
        <topology evidence="1">Multi-pass membrane protein</topology>
    </subcellularLocation>
</comment>
<evidence type="ECO:0000256" key="6">
    <source>
        <dbReference type="SAM" id="Phobius"/>
    </source>
</evidence>
<evidence type="ECO:0000256" key="3">
    <source>
        <dbReference type="ARBA" id="ARBA00022692"/>
    </source>
</evidence>
<evidence type="ECO:0000256" key="1">
    <source>
        <dbReference type="ARBA" id="ARBA00004651"/>
    </source>
</evidence>
<dbReference type="PANTHER" id="PTHR36115:SF6">
    <property type="entry name" value="PROLINE-RICH ANTIGEN HOMOLOG"/>
    <property type="match status" value="1"/>
</dbReference>
<evidence type="ECO:0000259" key="7">
    <source>
        <dbReference type="Pfam" id="PF06271"/>
    </source>
</evidence>
<dbReference type="GO" id="GO:0005886">
    <property type="term" value="C:plasma membrane"/>
    <property type="evidence" value="ECO:0007669"/>
    <property type="project" value="UniProtKB-SubCell"/>
</dbReference>
<reference evidence="8" key="1">
    <citation type="submission" date="2018-05" db="EMBL/GenBank/DDBJ databases">
        <authorList>
            <person name="Lanie J.A."/>
            <person name="Ng W.-L."/>
            <person name="Kazmierczak K.M."/>
            <person name="Andrzejewski T.M."/>
            <person name="Davidsen T.M."/>
            <person name="Wayne K.J."/>
            <person name="Tettelin H."/>
            <person name="Glass J.I."/>
            <person name="Rusch D."/>
            <person name="Podicherti R."/>
            <person name="Tsui H.-C.T."/>
            <person name="Winkler M.E."/>
        </authorList>
    </citation>
    <scope>NUCLEOTIDE SEQUENCE</scope>
</reference>
<proteinExistence type="predicted"/>
<gene>
    <name evidence="8" type="ORF">METZ01_LOCUS358021</name>
</gene>
<feature type="transmembrane region" description="Helical" evidence="6">
    <location>
        <begin position="20"/>
        <end position="46"/>
    </location>
</feature>